<evidence type="ECO:0008006" key="4">
    <source>
        <dbReference type="Google" id="ProtNLM"/>
    </source>
</evidence>
<evidence type="ECO:0000313" key="2">
    <source>
        <dbReference type="EMBL" id="KPL52555.1"/>
    </source>
</evidence>
<feature type="signal peptide" evidence="1">
    <location>
        <begin position="1"/>
        <end position="25"/>
    </location>
</feature>
<dbReference type="AlphaFoldDB" id="A0A0P6VML2"/>
<name>A0A0P6VML2_9HYPH</name>
<dbReference type="Proteomes" id="UP000048984">
    <property type="component" value="Unassembled WGS sequence"/>
</dbReference>
<reference evidence="2 3" key="1">
    <citation type="submission" date="2015-09" db="EMBL/GenBank/DDBJ databases">
        <authorList>
            <person name="Jackson K.R."/>
            <person name="Lunt B.L."/>
            <person name="Fisher J.N.B."/>
            <person name="Gardner A.V."/>
            <person name="Bailey M.E."/>
            <person name="Deus L.M."/>
            <person name="Earl A.S."/>
            <person name="Gibby P.D."/>
            <person name="Hartmann K.A."/>
            <person name="Liu J.E."/>
            <person name="Manci A.M."/>
            <person name="Nielsen D.A."/>
            <person name="Solomon M.B."/>
            <person name="Breakwell D.P."/>
            <person name="Burnett S.H."/>
            <person name="Grose J.H."/>
        </authorList>
    </citation>
    <scope>NUCLEOTIDE SEQUENCE [LARGE SCALE GENOMIC DNA]</scope>
    <source>
        <strain evidence="2 3">16</strain>
    </source>
</reference>
<sequence>MRILSRLAVGLVAALTSVSIRTAGAAETGFPCAGSFLPLERRHDLPVLLTGLFLPLAVLDAALRDHLGEKPRKPVTVRVVGADGKPVRGARIGVLYQDKDLPRFVVDDEAGTVALPEGPYVVNAVLPGKAIAWGTARFRVGPGATPAVTVKLDRTLPAIAPVAVEAAAPGGAVVSVPLTGFSEGIYGLKADPGSALIREVWPNEIGQGEVALPSEPGAYRIVYMTCAPRVTLAEWPIRVGKPDIALDVPGSVTAGDSFEVTVRGRSGLAARSPELLGRKADDGARVYDRGEAVVGGGETARRYRLTAPPLAGRYRVVVSVEANEKDVLAERELSVAARTYVVGLPDAISLGERIKPELAGPSGISIELWALDKSGRPTRMVAEAIKGNTERFPAPEGRYEARLVTFSDGIVLARKTVTVTGRAFGDVAGEVARGGTLPVTFAMKALFFDKVGFLPAGVPLPRFGTDALHDVRNRTEFEVPAPSKPGRYDLVYVYGRPGTADAVIERVPVTVK</sequence>
<keyword evidence="1" id="KW-0732">Signal</keyword>
<dbReference type="RefSeq" id="WP_054358718.1">
    <property type="nucleotide sequence ID" value="NZ_LJYW01000001.1"/>
</dbReference>
<protein>
    <recommendedName>
        <fullName evidence="4">Carboxypeptidase regulatory-like domain-containing protein</fullName>
    </recommendedName>
</protein>
<reference evidence="2 3" key="2">
    <citation type="submission" date="2015-10" db="EMBL/GenBank/DDBJ databases">
        <title>Draft Genome Sequence of Prosthecomicrobium hirschii ATCC 27832.</title>
        <authorList>
            <person name="Daniel J."/>
            <person name="Givan S.A."/>
            <person name="Brun Y.V."/>
            <person name="Brown P.J."/>
        </authorList>
    </citation>
    <scope>NUCLEOTIDE SEQUENCE [LARGE SCALE GENOMIC DNA]</scope>
    <source>
        <strain evidence="2 3">16</strain>
    </source>
</reference>
<dbReference type="EMBL" id="LJYW01000001">
    <property type="protein sequence ID" value="KPL52555.1"/>
    <property type="molecule type" value="Genomic_DNA"/>
</dbReference>
<dbReference type="STRING" id="665126.ABB55_10235"/>
<gene>
    <name evidence="2" type="ORF">ABB55_10235</name>
</gene>
<proteinExistence type="predicted"/>
<organism evidence="2 3">
    <name type="scientific">Prosthecodimorpha hirschii</name>
    <dbReference type="NCBI Taxonomy" id="665126"/>
    <lineage>
        <taxon>Bacteria</taxon>
        <taxon>Pseudomonadati</taxon>
        <taxon>Pseudomonadota</taxon>
        <taxon>Alphaproteobacteria</taxon>
        <taxon>Hyphomicrobiales</taxon>
        <taxon>Ancalomicrobiaceae</taxon>
        <taxon>Prosthecodimorpha</taxon>
    </lineage>
</organism>
<comment type="caution">
    <text evidence="2">The sequence shown here is derived from an EMBL/GenBank/DDBJ whole genome shotgun (WGS) entry which is preliminary data.</text>
</comment>
<evidence type="ECO:0000313" key="3">
    <source>
        <dbReference type="Proteomes" id="UP000048984"/>
    </source>
</evidence>
<feature type="chain" id="PRO_5006131630" description="Carboxypeptidase regulatory-like domain-containing protein" evidence="1">
    <location>
        <begin position="26"/>
        <end position="512"/>
    </location>
</feature>
<accession>A0A0P6VML2</accession>
<keyword evidence="3" id="KW-1185">Reference proteome</keyword>
<evidence type="ECO:0000256" key="1">
    <source>
        <dbReference type="SAM" id="SignalP"/>
    </source>
</evidence>